<dbReference type="InterPro" id="IPR021109">
    <property type="entry name" value="Peptidase_aspartic_dom_sf"/>
</dbReference>
<name>A0A523RSE4_UNCAE</name>
<accession>A0A523RSE4</accession>
<comment type="caution">
    <text evidence="1">The sequence shown here is derived from an EMBL/GenBank/DDBJ whole genome shotgun (WGS) entry which is preliminary data.</text>
</comment>
<reference evidence="1 2" key="1">
    <citation type="submission" date="2019-03" db="EMBL/GenBank/DDBJ databases">
        <title>Metabolic potential of uncultured bacteria and archaea associated with petroleum seepage in deep-sea sediments.</title>
        <authorList>
            <person name="Dong X."/>
            <person name="Hubert C."/>
        </authorList>
    </citation>
    <scope>NUCLEOTIDE SEQUENCE [LARGE SCALE GENOMIC DNA]</scope>
    <source>
        <strain evidence="1">E44_bin7</strain>
    </source>
</reference>
<dbReference type="AlphaFoldDB" id="A0A523RSE4"/>
<gene>
    <name evidence="1" type="ORF">E3J84_06130</name>
</gene>
<dbReference type="SUPFAM" id="SSF50630">
    <property type="entry name" value="Acid proteases"/>
    <property type="match status" value="1"/>
</dbReference>
<dbReference type="InterPro" id="IPR034122">
    <property type="entry name" value="Retropepsin-like_bacterial"/>
</dbReference>
<sequence length="139" mass="15609">MTKVRFDPNEPLLIFGCMVEYHSRAFLDLALDTGASSTIISEKIAQEIGYDLSRVSKQTTFSDASQTHLVSEVTLKSLSLATARVENIKVLCYTMREEHGIDGVIGLNFIRQFKIVMDFETGILTLDPIQSQPQTHEQK</sequence>
<proteinExistence type="predicted"/>
<dbReference type="EMBL" id="SOKJ01000351">
    <property type="protein sequence ID" value="TET08559.1"/>
    <property type="molecule type" value="Genomic_DNA"/>
</dbReference>
<protein>
    <recommendedName>
        <fullName evidence="3">Peptidase A2 domain-containing protein</fullName>
    </recommendedName>
</protein>
<dbReference type="Proteomes" id="UP000316360">
    <property type="component" value="Unassembled WGS sequence"/>
</dbReference>
<organism evidence="1 2">
    <name type="scientific">Aerophobetes bacterium</name>
    <dbReference type="NCBI Taxonomy" id="2030807"/>
    <lineage>
        <taxon>Bacteria</taxon>
        <taxon>Candidatus Aerophobota</taxon>
    </lineage>
</organism>
<dbReference type="CDD" id="cd05483">
    <property type="entry name" value="retropepsin_like_bacteria"/>
    <property type="match status" value="1"/>
</dbReference>
<evidence type="ECO:0000313" key="1">
    <source>
        <dbReference type="EMBL" id="TET08559.1"/>
    </source>
</evidence>
<dbReference type="Gene3D" id="2.40.70.10">
    <property type="entry name" value="Acid Proteases"/>
    <property type="match status" value="1"/>
</dbReference>
<evidence type="ECO:0000313" key="2">
    <source>
        <dbReference type="Proteomes" id="UP000316360"/>
    </source>
</evidence>
<dbReference type="Pfam" id="PF13650">
    <property type="entry name" value="Asp_protease_2"/>
    <property type="match status" value="1"/>
</dbReference>
<evidence type="ECO:0008006" key="3">
    <source>
        <dbReference type="Google" id="ProtNLM"/>
    </source>
</evidence>